<reference evidence="1" key="1">
    <citation type="submission" date="2021-06" db="EMBL/GenBank/DDBJ databases">
        <authorList>
            <person name="Kallberg Y."/>
            <person name="Tangrot J."/>
            <person name="Rosling A."/>
        </authorList>
    </citation>
    <scope>NUCLEOTIDE SEQUENCE</scope>
    <source>
        <strain evidence="1">IN212</strain>
    </source>
</reference>
<protein>
    <submittedName>
        <fullName evidence="1">1952_t:CDS:1</fullName>
    </submittedName>
</protein>
<dbReference type="OrthoDB" id="1748060at2759"/>
<evidence type="ECO:0000313" key="1">
    <source>
        <dbReference type="EMBL" id="CAG8808463.1"/>
    </source>
</evidence>
<gene>
    <name evidence="1" type="ORF">RFULGI_LOCUS18490</name>
</gene>
<comment type="caution">
    <text evidence="1">The sequence shown here is derived from an EMBL/GenBank/DDBJ whole genome shotgun (WGS) entry which is preliminary data.</text>
</comment>
<feature type="non-terminal residue" evidence="1">
    <location>
        <position position="70"/>
    </location>
</feature>
<organism evidence="1 2">
    <name type="scientific">Racocetra fulgida</name>
    <dbReference type="NCBI Taxonomy" id="60492"/>
    <lineage>
        <taxon>Eukaryota</taxon>
        <taxon>Fungi</taxon>
        <taxon>Fungi incertae sedis</taxon>
        <taxon>Mucoromycota</taxon>
        <taxon>Glomeromycotina</taxon>
        <taxon>Glomeromycetes</taxon>
        <taxon>Diversisporales</taxon>
        <taxon>Gigasporaceae</taxon>
        <taxon>Racocetra</taxon>
    </lineage>
</organism>
<keyword evidence="2" id="KW-1185">Reference proteome</keyword>
<evidence type="ECO:0000313" key="2">
    <source>
        <dbReference type="Proteomes" id="UP000789396"/>
    </source>
</evidence>
<accession>A0A9N9K3C8</accession>
<name>A0A9N9K3C8_9GLOM</name>
<sequence length="70" mass="8136">YNSALACTSFGANVDHQFLGRSIANFQIHGQVYYLIRSLLPDEDCTPTERVTTMQFYSYRLQIRDGDWIQ</sequence>
<proteinExistence type="predicted"/>
<dbReference type="Proteomes" id="UP000789396">
    <property type="component" value="Unassembled WGS sequence"/>
</dbReference>
<dbReference type="EMBL" id="CAJVPZ010081391">
    <property type="protein sequence ID" value="CAG8808463.1"/>
    <property type="molecule type" value="Genomic_DNA"/>
</dbReference>
<dbReference type="AlphaFoldDB" id="A0A9N9K3C8"/>
<feature type="non-terminal residue" evidence="1">
    <location>
        <position position="1"/>
    </location>
</feature>